<dbReference type="Proteomes" id="UP000299084">
    <property type="component" value="Unassembled WGS sequence"/>
</dbReference>
<comment type="caution">
    <text evidence="1">The sequence shown here is derived from an EMBL/GenBank/DDBJ whole genome shotgun (WGS) entry which is preliminary data.</text>
</comment>
<sequence length="94" mass="10547">MTLPDPSVRGEQDWEEILPLENREDVETMKTLTPSHKAEGLPSNNTDWLQEKEGKPKILQNQSQASTLVPPAFWPFPVSSSSTSMFCRSSQVCV</sequence>
<organism evidence="1 2">
    <name type="scientific">Camelus dromedarius</name>
    <name type="common">Dromedary</name>
    <name type="synonym">Arabian camel</name>
    <dbReference type="NCBI Taxonomy" id="9838"/>
    <lineage>
        <taxon>Eukaryota</taxon>
        <taxon>Metazoa</taxon>
        <taxon>Chordata</taxon>
        <taxon>Craniata</taxon>
        <taxon>Vertebrata</taxon>
        <taxon>Euteleostomi</taxon>
        <taxon>Mammalia</taxon>
        <taxon>Eutheria</taxon>
        <taxon>Laurasiatheria</taxon>
        <taxon>Artiodactyla</taxon>
        <taxon>Tylopoda</taxon>
        <taxon>Camelidae</taxon>
        <taxon>Camelus</taxon>
    </lineage>
</organism>
<proteinExistence type="predicted"/>
<reference evidence="1 2" key="1">
    <citation type="journal article" date="2019" name="Mol. Ecol. Resour.">
        <title>Improving Illumina assemblies with Hi-C and long reads: an example with the North African dromedary.</title>
        <authorList>
            <person name="Elbers J.P."/>
            <person name="Rogers M.F."/>
            <person name="Perelman P.L."/>
            <person name="Proskuryakova A.A."/>
            <person name="Serdyukova N.A."/>
            <person name="Johnson W.E."/>
            <person name="Horin P."/>
            <person name="Corander J."/>
            <person name="Murphy D."/>
            <person name="Burger P.A."/>
        </authorList>
    </citation>
    <scope>NUCLEOTIDE SEQUENCE [LARGE SCALE GENOMIC DNA]</scope>
    <source>
        <strain evidence="1">Drom800</strain>
        <tissue evidence="1">Blood</tissue>
    </source>
</reference>
<dbReference type="EMBL" id="JWIN03000019">
    <property type="protein sequence ID" value="KAB1262569.1"/>
    <property type="molecule type" value="Genomic_DNA"/>
</dbReference>
<protein>
    <submittedName>
        <fullName evidence="1">Zinc finger protein 343</fullName>
    </submittedName>
</protein>
<keyword evidence="2" id="KW-1185">Reference proteome</keyword>
<evidence type="ECO:0000313" key="2">
    <source>
        <dbReference type="Proteomes" id="UP000299084"/>
    </source>
</evidence>
<name>A0A5N4CUN4_CAMDR</name>
<accession>A0A5N4CUN4</accession>
<gene>
    <name evidence="1" type="ORF">Cadr_000021367</name>
</gene>
<evidence type="ECO:0000313" key="1">
    <source>
        <dbReference type="EMBL" id="KAB1262569.1"/>
    </source>
</evidence>
<dbReference type="AlphaFoldDB" id="A0A5N4CUN4"/>